<dbReference type="SUPFAM" id="SSF51735">
    <property type="entry name" value="NAD(P)-binding Rossmann-fold domains"/>
    <property type="match status" value="1"/>
</dbReference>
<dbReference type="SUPFAM" id="SSF116726">
    <property type="entry name" value="TrkA C-terminal domain-like"/>
    <property type="match status" value="1"/>
</dbReference>
<dbReference type="GO" id="GO:0006813">
    <property type="term" value="P:potassium ion transport"/>
    <property type="evidence" value="ECO:0007669"/>
    <property type="project" value="InterPro"/>
</dbReference>
<feature type="domain" description="RCK C-terminal" evidence="2">
    <location>
        <begin position="134"/>
        <end position="220"/>
    </location>
</feature>
<dbReference type="PROSITE" id="PS51201">
    <property type="entry name" value="RCK_N"/>
    <property type="match status" value="1"/>
</dbReference>
<dbReference type="eggNOG" id="COG0569">
    <property type="taxonomic scope" value="Bacteria"/>
</dbReference>
<dbReference type="Gene3D" id="3.40.50.720">
    <property type="entry name" value="NAD(P)-binding Rossmann-like Domain"/>
    <property type="match status" value="1"/>
</dbReference>
<dbReference type="Proteomes" id="UP000018735">
    <property type="component" value="Chromosome"/>
</dbReference>
<dbReference type="Gene3D" id="3.30.70.1450">
    <property type="entry name" value="Regulator of K+ conductance, C-terminal domain"/>
    <property type="match status" value="1"/>
</dbReference>
<proteinExistence type="predicted"/>
<dbReference type="RefSeq" id="WP_011113682.1">
    <property type="nucleotide sequence ID" value="NC_023030.2"/>
</dbReference>
<dbReference type="InterPro" id="IPR050721">
    <property type="entry name" value="Trk_Ktr_HKT_K-transport"/>
</dbReference>
<name>A0A0F6CKS9_MYCGL</name>
<dbReference type="Pfam" id="PF02080">
    <property type="entry name" value="TrkA_C"/>
    <property type="match status" value="1"/>
</dbReference>
<dbReference type="GeneID" id="93510262"/>
<sequence length="223" mass="24777">MKRADYCVIGIGRFGIKVASKLKELGCKVLILDKSKEKINLEAKRFDFAIHLDATDIMSLADVAINNFDTVILSVSSIEESIIIATNLRELKVKNIIARAKNDVHKRVLKTFGVKEAVIPEEIVGENVAMRVVHSINSEIISIDEDISLVRVYASSKDVVNKKLIDVDVRNKTKANIISITREYKSIYPITADTVILKNDLITAACNNADISKFLKLMSSDNS</sequence>
<accession>A0A0F6CKS9</accession>
<evidence type="ECO:0000313" key="3">
    <source>
        <dbReference type="EMBL" id="AHB99701.1"/>
    </source>
</evidence>
<feature type="domain" description="RCK N-terminal" evidence="1">
    <location>
        <begin position="3"/>
        <end position="124"/>
    </location>
</feature>
<evidence type="ECO:0000259" key="2">
    <source>
        <dbReference type="PROSITE" id="PS51202"/>
    </source>
</evidence>
<dbReference type="AlphaFoldDB" id="A0A0F6CKS9"/>
<protein>
    <submittedName>
        <fullName evidence="3">Potassium transporter</fullName>
    </submittedName>
</protein>
<dbReference type="InterPro" id="IPR036721">
    <property type="entry name" value="RCK_C_sf"/>
</dbReference>
<dbReference type="EMBL" id="CP006916">
    <property type="protein sequence ID" value="AHB99701.1"/>
    <property type="molecule type" value="Genomic_DNA"/>
</dbReference>
<dbReference type="GO" id="GO:0008324">
    <property type="term" value="F:monoatomic cation transmembrane transporter activity"/>
    <property type="evidence" value="ECO:0007669"/>
    <property type="project" value="InterPro"/>
</dbReference>
<dbReference type="HOGENOM" id="CLU_046525_3_2_14"/>
<dbReference type="InterPro" id="IPR036291">
    <property type="entry name" value="NAD(P)-bd_dom_sf"/>
</dbReference>
<organism evidence="3 4">
    <name type="scientific">Mycoplasmoides gallisepticum S6</name>
    <dbReference type="NCBI Taxonomy" id="1006581"/>
    <lineage>
        <taxon>Bacteria</taxon>
        <taxon>Bacillati</taxon>
        <taxon>Mycoplasmatota</taxon>
        <taxon>Mycoplasmoidales</taxon>
        <taxon>Mycoplasmoidaceae</taxon>
        <taxon>Mycoplasmoides</taxon>
    </lineage>
</organism>
<dbReference type="PANTHER" id="PTHR43833:SF7">
    <property type="entry name" value="KTR SYSTEM POTASSIUM UPTAKE PROTEIN C"/>
    <property type="match status" value="1"/>
</dbReference>
<reference evidence="3 4" key="1">
    <citation type="journal article" date="2011" name="PLoS ONE">
        <title>Core proteome of the minimal cell: comparative proteomics of three mollicute species.</title>
        <authorList>
            <person name="Fisunov G.Y."/>
            <person name="Alexeev D.G."/>
            <person name="Bazaleev N.A."/>
            <person name="Ladygina V.G."/>
            <person name="Galyamina M.A."/>
            <person name="Kondratov I.G."/>
            <person name="Zhukova N.A."/>
            <person name="Serebryakova M.V."/>
            <person name="Demina I.A."/>
            <person name="Govorun V.M."/>
        </authorList>
    </citation>
    <scope>NUCLEOTIDE SEQUENCE [LARGE SCALE GENOMIC DNA]</scope>
    <source>
        <strain evidence="3 4">S6</strain>
    </source>
</reference>
<dbReference type="PANTHER" id="PTHR43833">
    <property type="entry name" value="POTASSIUM CHANNEL PROTEIN 2-RELATED-RELATED"/>
    <property type="match status" value="1"/>
</dbReference>
<dbReference type="InterPro" id="IPR006037">
    <property type="entry name" value="RCK_C"/>
</dbReference>
<dbReference type="PROSITE" id="PS51202">
    <property type="entry name" value="RCK_C"/>
    <property type="match status" value="1"/>
</dbReference>
<evidence type="ECO:0000313" key="4">
    <source>
        <dbReference type="Proteomes" id="UP000018735"/>
    </source>
</evidence>
<dbReference type="Pfam" id="PF02254">
    <property type="entry name" value="TrkA_N"/>
    <property type="match status" value="1"/>
</dbReference>
<evidence type="ECO:0000259" key="1">
    <source>
        <dbReference type="PROSITE" id="PS51201"/>
    </source>
</evidence>
<dbReference type="KEGG" id="mgz:GCW_02480"/>
<dbReference type="InterPro" id="IPR003148">
    <property type="entry name" value="RCK_N"/>
</dbReference>
<gene>
    <name evidence="3" type="primary">trkA</name>
    <name evidence="3" type="ORF">GCW_02480</name>
</gene>